<dbReference type="EMBL" id="UFQS01002565">
    <property type="protein sequence ID" value="SSX14274.1"/>
    <property type="molecule type" value="Genomic_DNA"/>
</dbReference>
<evidence type="ECO:0000256" key="4">
    <source>
        <dbReference type="ARBA" id="ARBA00017468"/>
    </source>
</evidence>
<evidence type="ECO:0000256" key="2">
    <source>
        <dbReference type="ARBA" id="ARBA00006962"/>
    </source>
</evidence>
<gene>
    <name evidence="9" type="primary">CSON006788</name>
</gene>
<dbReference type="GO" id="GO:0004577">
    <property type="term" value="F:N-acetylglucosaminyldiphosphodolichol N-acetylglucosaminyltransferase activity"/>
    <property type="evidence" value="ECO:0007669"/>
    <property type="project" value="UniProtKB-EC"/>
</dbReference>
<organism evidence="9">
    <name type="scientific">Culicoides sonorensis</name>
    <name type="common">Biting midge</name>
    <dbReference type="NCBI Taxonomy" id="179676"/>
    <lineage>
        <taxon>Eukaryota</taxon>
        <taxon>Metazoa</taxon>
        <taxon>Ecdysozoa</taxon>
        <taxon>Arthropoda</taxon>
        <taxon>Hexapoda</taxon>
        <taxon>Insecta</taxon>
        <taxon>Pterygota</taxon>
        <taxon>Neoptera</taxon>
        <taxon>Endopterygota</taxon>
        <taxon>Diptera</taxon>
        <taxon>Nematocera</taxon>
        <taxon>Chironomoidea</taxon>
        <taxon>Ceratopogonidae</taxon>
        <taxon>Ceratopogoninae</taxon>
        <taxon>Culicoides</taxon>
        <taxon>Monoculicoides</taxon>
    </lineage>
</organism>
<dbReference type="PANTHER" id="PTHR12867">
    <property type="entry name" value="GLYCOSYL TRANSFERASE-RELATED"/>
    <property type="match status" value="1"/>
</dbReference>
<evidence type="ECO:0000259" key="8">
    <source>
        <dbReference type="Pfam" id="PF04101"/>
    </source>
</evidence>
<evidence type="ECO:0000313" key="10">
    <source>
        <dbReference type="EMBL" id="SSX33689.1"/>
    </source>
</evidence>
<dbReference type="Pfam" id="PF04101">
    <property type="entry name" value="Glyco_tran_28_C"/>
    <property type="match status" value="1"/>
</dbReference>
<dbReference type="EMBL" id="UFQT01002565">
    <property type="protein sequence ID" value="SSX33689.1"/>
    <property type="molecule type" value="Genomic_DNA"/>
</dbReference>
<feature type="domain" description="Glycosyl transferase family 28 C-terminal" evidence="8">
    <location>
        <begin position="6"/>
        <end position="155"/>
    </location>
</feature>
<dbReference type="InterPro" id="IPR039042">
    <property type="entry name" value="Alg13-like"/>
</dbReference>
<dbReference type="VEuPathDB" id="VectorBase:CSON006788"/>
<comment type="similarity">
    <text evidence="2">Belongs to the glycosyltransferase 28 family.</text>
</comment>
<keyword evidence="5" id="KW-0328">Glycosyltransferase</keyword>
<dbReference type="EC" id="2.4.1.141" evidence="3"/>
<keyword evidence="7" id="KW-0256">Endoplasmic reticulum</keyword>
<dbReference type="OMA" id="QYKFRPN"/>
<evidence type="ECO:0000256" key="7">
    <source>
        <dbReference type="ARBA" id="ARBA00022824"/>
    </source>
</evidence>
<protein>
    <recommendedName>
        <fullName evidence="4">UDP-N-acetylglucosamine transferase subunit ALG13</fullName>
        <ecNumber evidence="3">2.4.1.141</ecNumber>
    </recommendedName>
</protein>
<sequence>MPFENIFVTVGTTQFEALIKKIATTELRETFKEIGCKKLTIQTGTGDVPSDIYEIYGSDGTITLKTYELKSSIAKDIEQADLVVSHAGAGSCIEVLRAGKPLLTVTNDELADNHQVELAEQLCNEGYLFFCTPKKLDFALRLFDASKLKKYEEGNVKEFVKYLDKFMGFEVAGET</sequence>
<dbReference type="SUPFAM" id="SSF53756">
    <property type="entry name" value="UDP-Glycosyltransferase/glycogen phosphorylase"/>
    <property type="match status" value="1"/>
</dbReference>
<dbReference type="AlphaFoldDB" id="A0A336LA32"/>
<reference evidence="9" key="1">
    <citation type="submission" date="2018-04" db="EMBL/GenBank/DDBJ databases">
        <authorList>
            <person name="Go L.Y."/>
            <person name="Mitchell J.A."/>
        </authorList>
    </citation>
    <scope>NUCLEOTIDE SEQUENCE</scope>
    <source>
        <tissue evidence="9">Whole organism</tissue>
    </source>
</reference>
<comment type="subcellular location">
    <subcellularLocation>
        <location evidence="1">Endoplasmic reticulum</location>
    </subcellularLocation>
</comment>
<evidence type="ECO:0000256" key="6">
    <source>
        <dbReference type="ARBA" id="ARBA00022679"/>
    </source>
</evidence>
<evidence type="ECO:0000256" key="5">
    <source>
        <dbReference type="ARBA" id="ARBA00022676"/>
    </source>
</evidence>
<accession>A0A336LA32</accession>
<evidence type="ECO:0000256" key="3">
    <source>
        <dbReference type="ARBA" id="ARBA00012614"/>
    </source>
</evidence>
<dbReference type="PANTHER" id="PTHR12867:SF6">
    <property type="entry name" value="N-ACETYLGLUCOSAMINYLDIPHOSPHODOLICHOL N-ACETYLGLUCOSAMINYLTRANSFERASE"/>
    <property type="match status" value="1"/>
</dbReference>
<dbReference type="GO" id="GO:0005783">
    <property type="term" value="C:endoplasmic reticulum"/>
    <property type="evidence" value="ECO:0007669"/>
    <property type="project" value="UniProtKB-SubCell"/>
</dbReference>
<dbReference type="GO" id="GO:0006488">
    <property type="term" value="P:dolichol-linked oligosaccharide biosynthetic process"/>
    <property type="evidence" value="ECO:0007669"/>
    <property type="project" value="InterPro"/>
</dbReference>
<evidence type="ECO:0000313" key="9">
    <source>
        <dbReference type="EMBL" id="SSX14274.1"/>
    </source>
</evidence>
<evidence type="ECO:0000256" key="1">
    <source>
        <dbReference type="ARBA" id="ARBA00004240"/>
    </source>
</evidence>
<reference evidence="10" key="2">
    <citation type="submission" date="2018-07" db="EMBL/GenBank/DDBJ databases">
        <authorList>
            <person name="Quirk P.G."/>
            <person name="Krulwich T.A."/>
        </authorList>
    </citation>
    <scope>NUCLEOTIDE SEQUENCE</scope>
</reference>
<dbReference type="Gene3D" id="3.40.50.2000">
    <property type="entry name" value="Glycogen Phosphorylase B"/>
    <property type="match status" value="1"/>
</dbReference>
<proteinExistence type="inferred from homology"/>
<dbReference type="InterPro" id="IPR007235">
    <property type="entry name" value="Glyco_trans_28_C"/>
</dbReference>
<keyword evidence="6" id="KW-0808">Transferase</keyword>
<name>A0A336LA32_CULSO</name>